<reference evidence="3 4" key="1">
    <citation type="journal article" date="2015" name="Genome Announc.">
        <title>Expanding the biotechnology potential of lactobacilli through comparative genomics of 213 strains and associated genera.</title>
        <authorList>
            <person name="Sun Z."/>
            <person name="Harris H.M."/>
            <person name="McCann A."/>
            <person name="Guo C."/>
            <person name="Argimon S."/>
            <person name="Zhang W."/>
            <person name="Yang X."/>
            <person name="Jeffery I.B."/>
            <person name="Cooney J.C."/>
            <person name="Kagawa T.F."/>
            <person name="Liu W."/>
            <person name="Song Y."/>
            <person name="Salvetti E."/>
            <person name="Wrobel A."/>
            <person name="Rasinkangas P."/>
            <person name="Parkhill J."/>
            <person name="Rea M.C."/>
            <person name="O'Sullivan O."/>
            <person name="Ritari J."/>
            <person name="Douillard F.P."/>
            <person name="Paul Ross R."/>
            <person name="Yang R."/>
            <person name="Briner A.E."/>
            <person name="Felis G.E."/>
            <person name="de Vos W.M."/>
            <person name="Barrangou R."/>
            <person name="Klaenhammer T.R."/>
            <person name="Caufield P.W."/>
            <person name="Cui Y."/>
            <person name="Zhang H."/>
            <person name="O'Toole P.W."/>
        </authorList>
    </citation>
    <scope>NUCLEOTIDE SEQUENCE [LARGE SCALE GENOMIC DNA]</scope>
    <source>
        <strain evidence="3 4">DSM 19906</strain>
    </source>
</reference>
<evidence type="ECO:0000259" key="2">
    <source>
        <dbReference type="Pfam" id="PF00156"/>
    </source>
</evidence>
<proteinExistence type="inferred from homology"/>
<dbReference type="InterPro" id="IPR051910">
    <property type="entry name" value="ComF/GntX_DNA_util-trans"/>
</dbReference>
<sequence length="220" mass="25357">MRAEVSFDDIILFTRVEPMLICQDCQSAFEKLTGQATCRQCGRRLTVVMENPCYDCQRWQHQISFNFRNVGLYEYNAAMKDYMKRYKFLGDYRLRWLFAKQLGQFALKTKRLLVPIPVTADTMAVRGFNQVTGLLERCHYIEVLRAAQLTKNRRQSEKNRVDRLRLSQPFELVKEKAHLIAGKKVALIDDVYTTGTTIRCAATLLYQAGAASVIGITLAR</sequence>
<dbReference type="Proteomes" id="UP000051439">
    <property type="component" value="Unassembled WGS sequence"/>
</dbReference>
<dbReference type="PATRIC" id="fig|1423766.4.peg.1553"/>
<accession>A0A0R1NQC7</accession>
<protein>
    <submittedName>
        <fullName evidence="3">ComF family protein</fullName>
    </submittedName>
</protein>
<dbReference type="AlphaFoldDB" id="A0A0R1NQC7"/>
<dbReference type="CDD" id="cd06223">
    <property type="entry name" value="PRTases_typeI"/>
    <property type="match status" value="1"/>
</dbReference>
<dbReference type="InterPro" id="IPR029057">
    <property type="entry name" value="PRTase-like"/>
</dbReference>
<evidence type="ECO:0000313" key="4">
    <source>
        <dbReference type="Proteomes" id="UP000051439"/>
    </source>
</evidence>
<dbReference type="PANTHER" id="PTHR47505">
    <property type="entry name" value="DNA UTILIZATION PROTEIN YHGH"/>
    <property type="match status" value="1"/>
</dbReference>
<evidence type="ECO:0000313" key="3">
    <source>
        <dbReference type="EMBL" id="KRL20484.1"/>
    </source>
</evidence>
<gene>
    <name evidence="3" type="ORF">FC98_GL001499</name>
</gene>
<keyword evidence="4" id="KW-1185">Reference proteome</keyword>
<organism evidence="3 4">
    <name type="scientific">Lentilactobacillus kisonensis DSM 19906 = JCM 15041</name>
    <dbReference type="NCBI Taxonomy" id="1423766"/>
    <lineage>
        <taxon>Bacteria</taxon>
        <taxon>Bacillati</taxon>
        <taxon>Bacillota</taxon>
        <taxon>Bacilli</taxon>
        <taxon>Lactobacillales</taxon>
        <taxon>Lactobacillaceae</taxon>
        <taxon>Lentilactobacillus</taxon>
    </lineage>
</organism>
<dbReference type="SUPFAM" id="SSF53271">
    <property type="entry name" value="PRTase-like"/>
    <property type="match status" value="1"/>
</dbReference>
<name>A0A0R1NQC7_9LACO</name>
<comment type="similarity">
    <text evidence="1">Belongs to the ComF/GntX family.</text>
</comment>
<evidence type="ECO:0000256" key="1">
    <source>
        <dbReference type="ARBA" id="ARBA00008007"/>
    </source>
</evidence>
<dbReference type="RefSeq" id="WP_235803622.1">
    <property type="nucleotide sequence ID" value="NZ_AZEB01000026.1"/>
</dbReference>
<dbReference type="Gene3D" id="3.40.50.2020">
    <property type="match status" value="1"/>
</dbReference>
<dbReference type="PANTHER" id="PTHR47505:SF1">
    <property type="entry name" value="DNA UTILIZATION PROTEIN YHGH"/>
    <property type="match status" value="1"/>
</dbReference>
<dbReference type="Pfam" id="PF00156">
    <property type="entry name" value="Pribosyltran"/>
    <property type="match status" value="1"/>
</dbReference>
<feature type="domain" description="Phosphoribosyltransferase" evidence="2">
    <location>
        <begin position="168"/>
        <end position="219"/>
    </location>
</feature>
<comment type="caution">
    <text evidence="3">The sequence shown here is derived from an EMBL/GenBank/DDBJ whole genome shotgun (WGS) entry which is preliminary data.</text>
</comment>
<dbReference type="InterPro" id="IPR000836">
    <property type="entry name" value="PRTase_dom"/>
</dbReference>
<dbReference type="EMBL" id="AZEB01000026">
    <property type="protein sequence ID" value="KRL20484.1"/>
    <property type="molecule type" value="Genomic_DNA"/>
</dbReference>